<feature type="compositionally biased region" description="Acidic residues" evidence="1">
    <location>
        <begin position="122"/>
        <end position="131"/>
    </location>
</feature>
<gene>
    <name evidence="3" type="ORF">Daesc_009300</name>
</gene>
<evidence type="ECO:0000256" key="1">
    <source>
        <dbReference type="SAM" id="MobiDB-lite"/>
    </source>
</evidence>
<dbReference type="PANTHER" id="PTHR46370:SF1">
    <property type="entry name" value="GPALPP MOTIFS-CONTAINING PROTEIN 1"/>
    <property type="match status" value="1"/>
</dbReference>
<dbReference type="AlphaFoldDB" id="A0AAX6M9Y1"/>
<feature type="compositionally biased region" description="Polar residues" evidence="1">
    <location>
        <begin position="193"/>
        <end position="203"/>
    </location>
</feature>
<dbReference type="Pfam" id="PF12572">
    <property type="entry name" value="DUF3752"/>
    <property type="match status" value="1"/>
</dbReference>
<feature type="region of interest" description="Disordered" evidence="1">
    <location>
        <begin position="1"/>
        <end position="378"/>
    </location>
</feature>
<proteinExistence type="predicted"/>
<dbReference type="EMBL" id="JBANMG010000009">
    <property type="protein sequence ID" value="KAK6949226.1"/>
    <property type="molecule type" value="Genomic_DNA"/>
</dbReference>
<feature type="compositionally biased region" description="Polar residues" evidence="1">
    <location>
        <begin position="295"/>
        <end position="311"/>
    </location>
</feature>
<sequence length="404" mass="43036">MSSIGPQLPPQLSKRKRTPEDESAESPAAKLRATSPAGQINKNEIDLDSDDDDNYGPPALQPAIAKASSIGPTLPPSNNTDEIKLDDSDDDDIGPSAPPPPPATSSRPSVGPTLPSTNQDEIQLEENDSSSDEAGPVPHPPAPAPSSASSSTKRVLGPAPPPAPLSERPTTSPNPDPDSDSSDDDDDYGPALPTSTSHIQRQTQARAAEQAARAAAEAAGPQRDDWMLAPPTASGYRAPDPTKLKNRRFASGPRVSSNTTASGSGSGEISSIWTETPEQKRKRLENAVLGRDDSSSNAQPRTTSSMNSATAPSDAPLSKEAQEQQDRVRSYTEATRGRSLYQEHQASRQARKLHADEEEDDPSKRAFDREKDMKLGGRIGTAQRRELLNRAADFGGRFAKGKYL</sequence>
<feature type="compositionally biased region" description="Basic and acidic residues" evidence="1">
    <location>
        <begin position="320"/>
        <end position="330"/>
    </location>
</feature>
<evidence type="ECO:0000313" key="4">
    <source>
        <dbReference type="Proteomes" id="UP001369815"/>
    </source>
</evidence>
<feature type="compositionally biased region" description="Acidic residues" evidence="1">
    <location>
        <begin position="177"/>
        <end position="188"/>
    </location>
</feature>
<dbReference type="InterPro" id="IPR022226">
    <property type="entry name" value="DUF3752"/>
</dbReference>
<dbReference type="PANTHER" id="PTHR46370">
    <property type="entry name" value="GPALPP MOTIFS-CONTAINING PROTEIN 1"/>
    <property type="match status" value="1"/>
</dbReference>
<organism evidence="3 4">
    <name type="scientific">Daldinia eschscholtzii</name>
    <dbReference type="NCBI Taxonomy" id="292717"/>
    <lineage>
        <taxon>Eukaryota</taxon>
        <taxon>Fungi</taxon>
        <taxon>Dikarya</taxon>
        <taxon>Ascomycota</taxon>
        <taxon>Pezizomycotina</taxon>
        <taxon>Sordariomycetes</taxon>
        <taxon>Xylariomycetidae</taxon>
        <taxon>Xylariales</taxon>
        <taxon>Hypoxylaceae</taxon>
        <taxon>Daldinia</taxon>
    </lineage>
</organism>
<feature type="compositionally biased region" description="Low complexity" evidence="1">
    <location>
        <begin position="204"/>
        <end position="219"/>
    </location>
</feature>
<comment type="caution">
    <text evidence="3">The sequence shown here is derived from an EMBL/GenBank/DDBJ whole genome shotgun (WGS) entry which is preliminary data.</text>
</comment>
<reference evidence="3 4" key="1">
    <citation type="journal article" date="2024" name="Front Chem Biol">
        <title>Unveiling the potential of Daldinia eschscholtzii MFLUCC 19-0629 through bioactivity and bioinformatics studies for enhanced sustainable agriculture production.</title>
        <authorList>
            <person name="Brooks S."/>
            <person name="Weaver J.A."/>
            <person name="Klomchit A."/>
            <person name="Alharthi S.A."/>
            <person name="Onlamun T."/>
            <person name="Nurani R."/>
            <person name="Vong T.K."/>
            <person name="Alberti F."/>
            <person name="Greco C."/>
        </authorList>
    </citation>
    <scope>NUCLEOTIDE SEQUENCE [LARGE SCALE GENOMIC DNA]</scope>
    <source>
        <strain evidence="3">MFLUCC 19-0629</strain>
    </source>
</reference>
<evidence type="ECO:0000259" key="2">
    <source>
        <dbReference type="Pfam" id="PF12572"/>
    </source>
</evidence>
<feature type="compositionally biased region" description="Basic and acidic residues" evidence="1">
    <location>
        <begin position="362"/>
        <end position="375"/>
    </location>
</feature>
<accession>A0AAX6M9Y1</accession>
<protein>
    <recommendedName>
        <fullName evidence="2">DUF3752 domain-containing protein</fullName>
    </recommendedName>
</protein>
<feature type="domain" description="DUF3752" evidence="2">
    <location>
        <begin position="230"/>
        <end position="398"/>
    </location>
</feature>
<keyword evidence="4" id="KW-1185">Reference proteome</keyword>
<dbReference type="Proteomes" id="UP001369815">
    <property type="component" value="Unassembled WGS sequence"/>
</dbReference>
<dbReference type="InterPro" id="IPR046331">
    <property type="entry name" value="GPAM1-like"/>
</dbReference>
<name>A0AAX6M9Y1_9PEZI</name>
<evidence type="ECO:0000313" key="3">
    <source>
        <dbReference type="EMBL" id="KAK6949226.1"/>
    </source>
</evidence>